<dbReference type="Proteomes" id="UP000284416">
    <property type="component" value="Unassembled WGS sequence"/>
</dbReference>
<evidence type="ECO:0000313" key="2">
    <source>
        <dbReference type="Proteomes" id="UP000284416"/>
    </source>
</evidence>
<dbReference type="EMBL" id="QWEG01000008">
    <property type="protein sequence ID" value="RHW39023.1"/>
    <property type="molecule type" value="Genomic_DNA"/>
</dbReference>
<protein>
    <submittedName>
        <fullName evidence="1">DUF2573 family protein</fullName>
    </submittedName>
</protein>
<dbReference type="OrthoDB" id="2619783at2"/>
<reference evidence="1 2" key="1">
    <citation type="journal article" date="2017" name="Int. J. Syst. Evol. Microbiol.">
        <title>Bacillus notoginsengisoli sp. nov., a novel bacterium isolated from the rhizosphere of Panax notoginseng.</title>
        <authorList>
            <person name="Zhang M.Y."/>
            <person name="Cheng J."/>
            <person name="Cai Y."/>
            <person name="Zhang T.Y."/>
            <person name="Wu Y.Y."/>
            <person name="Manikprabhu D."/>
            <person name="Li W.J."/>
            <person name="Zhang Y.X."/>
        </authorList>
    </citation>
    <scope>NUCLEOTIDE SEQUENCE [LARGE SCALE GENOMIC DNA]</scope>
    <source>
        <strain evidence="1 2">JCM 30743</strain>
    </source>
</reference>
<name>A0A417YSR7_9BACI</name>
<dbReference type="Pfam" id="PF10835">
    <property type="entry name" value="DUF2573"/>
    <property type="match status" value="1"/>
</dbReference>
<proteinExistence type="predicted"/>
<dbReference type="RefSeq" id="WP_118921356.1">
    <property type="nucleotide sequence ID" value="NZ_QWEG01000008.1"/>
</dbReference>
<accession>A0A417YSR7</accession>
<sequence length="85" mass="9750">MNEKTLAMQFEALLEKYAELLTGTSEKNITDKVKMYALYTHIAKTMPALAKHWNALYPEAKGEIMGLMTEIKQLNEAHRNTKPRP</sequence>
<dbReference type="AlphaFoldDB" id="A0A417YSR7"/>
<gene>
    <name evidence="1" type="ORF">D1B31_13750</name>
</gene>
<evidence type="ECO:0000313" key="1">
    <source>
        <dbReference type="EMBL" id="RHW39023.1"/>
    </source>
</evidence>
<dbReference type="InterPro" id="IPR020393">
    <property type="entry name" value="Uncharacterised_YusU"/>
</dbReference>
<organism evidence="1 2">
    <name type="scientific">Neobacillus notoginsengisoli</name>
    <dbReference type="NCBI Taxonomy" id="1578198"/>
    <lineage>
        <taxon>Bacteria</taxon>
        <taxon>Bacillati</taxon>
        <taxon>Bacillota</taxon>
        <taxon>Bacilli</taxon>
        <taxon>Bacillales</taxon>
        <taxon>Bacillaceae</taxon>
        <taxon>Neobacillus</taxon>
    </lineage>
</organism>
<keyword evidence="2" id="KW-1185">Reference proteome</keyword>
<comment type="caution">
    <text evidence="1">The sequence shown here is derived from an EMBL/GenBank/DDBJ whole genome shotgun (WGS) entry which is preliminary data.</text>
</comment>